<evidence type="ECO:0000313" key="4">
    <source>
        <dbReference type="Proteomes" id="UP000199310"/>
    </source>
</evidence>
<dbReference type="OrthoDB" id="1467917at2"/>
<evidence type="ECO:0000256" key="1">
    <source>
        <dbReference type="SAM" id="MobiDB-lite"/>
    </source>
</evidence>
<feature type="region of interest" description="Disordered" evidence="1">
    <location>
        <begin position="58"/>
        <end position="83"/>
    </location>
</feature>
<dbReference type="AlphaFoldDB" id="A0A1I0PEM8"/>
<dbReference type="STRING" id="29529.SAMN04488122_0737"/>
<dbReference type="EMBL" id="FOJG01000001">
    <property type="protein sequence ID" value="SEW12731.1"/>
    <property type="molecule type" value="Genomic_DNA"/>
</dbReference>
<keyword evidence="4" id="KW-1185">Reference proteome</keyword>
<accession>A0A1I0PEM8</accession>
<dbReference type="Pfam" id="PF09413">
    <property type="entry name" value="DUF2007"/>
    <property type="match status" value="1"/>
</dbReference>
<dbReference type="InterPro" id="IPR018551">
    <property type="entry name" value="DUF2007"/>
</dbReference>
<feature type="compositionally biased region" description="Polar residues" evidence="1">
    <location>
        <begin position="66"/>
        <end position="76"/>
    </location>
</feature>
<organism evidence="3 4">
    <name type="scientific">Chitinophaga arvensicola</name>
    <dbReference type="NCBI Taxonomy" id="29529"/>
    <lineage>
        <taxon>Bacteria</taxon>
        <taxon>Pseudomonadati</taxon>
        <taxon>Bacteroidota</taxon>
        <taxon>Chitinophagia</taxon>
        <taxon>Chitinophagales</taxon>
        <taxon>Chitinophagaceae</taxon>
        <taxon>Chitinophaga</taxon>
    </lineage>
</organism>
<evidence type="ECO:0000313" key="3">
    <source>
        <dbReference type="EMBL" id="SEW12731.1"/>
    </source>
</evidence>
<dbReference type="Proteomes" id="UP000199310">
    <property type="component" value="Unassembled WGS sequence"/>
</dbReference>
<feature type="domain" description="DUF2007" evidence="2">
    <location>
        <begin position="5"/>
        <end position="67"/>
    </location>
</feature>
<protein>
    <submittedName>
        <fullName evidence="3">Putative signal transducing protein</fullName>
    </submittedName>
</protein>
<name>A0A1I0PEM8_9BACT</name>
<proteinExistence type="predicted"/>
<evidence type="ECO:0000259" key="2">
    <source>
        <dbReference type="Pfam" id="PF09413"/>
    </source>
</evidence>
<gene>
    <name evidence="3" type="ORF">SAMN04488122_0737</name>
</gene>
<reference evidence="4" key="1">
    <citation type="submission" date="2016-10" db="EMBL/GenBank/DDBJ databases">
        <authorList>
            <person name="Varghese N."/>
            <person name="Submissions S."/>
        </authorList>
    </citation>
    <scope>NUCLEOTIDE SEQUENCE [LARGE SCALE GENOMIC DNA]</scope>
    <source>
        <strain evidence="4">DSM 3695</strain>
    </source>
</reference>
<sequence>MEKDWVKIFSSDRPFEAEIVKGMLLDNGVEAILLNRQSSSYNISLPGQVELYVHESQEETAKSLVHNHNNLPTGDPSQLDDSE</sequence>
<dbReference type="RefSeq" id="WP_089890729.1">
    <property type="nucleotide sequence ID" value="NZ_FOJG01000001.1"/>
</dbReference>